<feature type="compositionally biased region" description="Polar residues" evidence="1">
    <location>
        <begin position="73"/>
        <end position="89"/>
    </location>
</feature>
<gene>
    <name evidence="2" type="ORF">BCR41DRAFT_224640</name>
</gene>
<dbReference type="OrthoDB" id="2440100at2759"/>
<dbReference type="AlphaFoldDB" id="A0A1Y2GW76"/>
<feature type="compositionally biased region" description="Polar residues" evidence="1">
    <location>
        <begin position="116"/>
        <end position="146"/>
    </location>
</feature>
<dbReference type="GeneID" id="33561874"/>
<reference evidence="2 3" key="1">
    <citation type="submission" date="2016-07" db="EMBL/GenBank/DDBJ databases">
        <title>Pervasive Adenine N6-methylation of Active Genes in Fungi.</title>
        <authorList>
            <consortium name="DOE Joint Genome Institute"/>
            <person name="Mondo S.J."/>
            <person name="Dannebaum R.O."/>
            <person name="Kuo R.C."/>
            <person name="Labutti K."/>
            <person name="Haridas S."/>
            <person name="Kuo A."/>
            <person name="Salamov A."/>
            <person name="Ahrendt S.R."/>
            <person name="Lipzen A."/>
            <person name="Sullivan W."/>
            <person name="Andreopoulos W.B."/>
            <person name="Clum A."/>
            <person name="Lindquist E."/>
            <person name="Daum C."/>
            <person name="Ramamoorthy G.K."/>
            <person name="Gryganskyi A."/>
            <person name="Culley D."/>
            <person name="Magnuson J.K."/>
            <person name="James T.Y."/>
            <person name="O'Malley M.A."/>
            <person name="Stajich J.E."/>
            <person name="Spatafora J.W."/>
            <person name="Visel A."/>
            <person name="Grigoriev I.V."/>
        </authorList>
    </citation>
    <scope>NUCLEOTIDE SEQUENCE [LARGE SCALE GENOMIC DNA]</scope>
    <source>
        <strain evidence="2 3">NRRL 3116</strain>
    </source>
</reference>
<name>A0A1Y2GW76_9FUNG</name>
<evidence type="ECO:0000256" key="1">
    <source>
        <dbReference type="SAM" id="MobiDB-lite"/>
    </source>
</evidence>
<keyword evidence="3" id="KW-1185">Reference proteome</keyword>
<feature type="compositionally biased region" description="Low complexity" evidence="1">
    <location>
        <begin position="153"/>
        <end position="167"/>
    </location>
</feature>
<feature type="compositionally biased region" description="Polar residues" evidence="1">
    <location>
        <begin position="253"/>
        <end position="266"/>
    </location>
</feature>
<accession>A0A1Y2GW76</accession>
<dbReference type="RefSeq" id="XP_021884280.1">
    <property type="nucleotide sequence ID" value="XM_022020030.1"/>
</dbReference>
<protein>
    <submittedName>
        <fullName evidence="2">Uncharacterized protein</fullName>
    </submittedName>
</protein>
<proteinExistence type="predicted"/>
<evidence type="ECO:0000313" key="2">
    <source>
        <dbReference type="EMBL" id="ORZ26515.1"/>
    </source>
</evidence>
<dbReference type="EMBL" id="MCFF01000007">
    <property type="protein sequence ID" value="ORZ26515.1"/>
    <property type="molecule type" value="Genomic_DNA"/>
</dbReference>
<feature type="compositionally biased region" description="Polar residues" evidence="1">
    <location>
        <begin position="100"/>
        <end position="109"/>
    </location>
</feature>
<sequence>MFSWSALPESLDNNCDDHESTILASSSSSSLPQRPSTAAPTSATPASSTPHSSPPQPQLPSNSPPAHMLTLPRSASTSQIDTASPTSHFETTHAAPYPLSTGSRPNQRSIPGGLITSHSETTSSAHNSSKQIPTSKLGTTLDSISSGLKPPHNNNNNSPVENSSSSSTGLGFRGQQQHYGLSLDPPSGAWWYSKKSADLPDFVLISEFSEVEGPRAVMTIPDNIVDLTRDSYSSSKQQRAQDSPVSPKHSQDPSDASTSTLAPESNGIQENTCDLFDIHEFVLRITSVDQQVRETSGAFHIPEDIEVHINDVEKGYWAYVSQLFFFPFFL</sequence>
<evidence type="ECO:0000313" key="3">
    <source>
        <dbReference type="Proteomes" id="UP000193648"/>
    </source>
</evidence>
<feature type="region of interest" description="Disordered" evidence="1">
    <location>
        <begin position="231"/>
        <end position="266"/>
    </location>
</feature>
<dbReference type="Proteomes" id="UP000193648">
    <property type="component" value="Unassembled WGS sequence"/>
</dbReference>
<comment type="caution">
    <text evidence="2">The sequence shown here is derived from an EMBL/GenBank/DDBJ whole genome shotgun (WGS) entry which is preliminary data.</text>
</comment>
<feature type="compositionally biased region" description="Low complexity" evidence="1">
    <location>
        <begin position="25"/>
        <end position="51"/>
    </location>
</feature>
<organism evidence="2 3">
    <name type="scientific">Lobosporangium transversale</name>
    <dbReference type="NCBI Taxonomy" id="64571"/>
    <lineage>
        <taxon>Eukaryota</taxon>
        <taxon>Fungi</taxon>
        <taxon>Fungi incertae sedis</taxon>
        <taxon>Mucoromycota</taxon>
        <taxon>Mortierellomycotina</taxon>
        <taxon>Mortierellomycetes</taxon>
        <taxon>Mortierellales</taxon>
        <taxon>Mortierellaceae</taxon>
        <taxon>Lobosporangium</taxon>
    </lineage>
</organism>
<feature type="region of interest" description="Disordered" evidence="1">
    <location>
        <begin position="1"/>
        <end position="179"/>
    </location>
</feature>
<dbReference type="InParanoid" id="A0A1Y2GW76"/>
<feature type="compositionally biased region" description="Polar residues" evidence="1">
    <location>
        <begin position="231"/>
        <end position="244"/>
    </location>
</feature>